<evidence type="ECO:0000313" key="2">
    <source>
        <dbReference type="EMBL" id="EAU87993.2"/>
    </source>
</evidence>
<evidence type="ECO:0000259" key="1">
    <source>
        <dbReference type="Pfam" id="PF09362"/>
    </source>
</evidence>
<dbReference type="InParanoid" id="A8NIC1"/>
<feature type="domain" description="DUF1996" evidence="1">
    <location>
        <begin position="31"/>
        <end position="265"/>
    </location>
</feature>
<protein>
    <recommendedName>
        <fullName evidence="1">DUF1996 domain-containing protein</fullName>
    </recommendedName>
</protein>
<dbReference type="OMA" id="ACNYTAG"/>
<dbReference type="eggNOG" id="KOG4157">
    <property type="taxonomic scope" value="Eukaryota"/>
</dbReference>
<proteinExistence type="predicted"/>
<dbReference type="RefSeq" id="XP_001833963.2">
    <property type="nucleotide sequence ID" value="XM_001833911.2"/>
</dbReference>
<keyword evidence="3" id="KW-1185">Reference proteome</keyword>
<dbReference type="VEuPathDB" id="FungiDB:CC1G_01640"/>
<reference evidence="2 3" key="1">
    <citation type="journal article" date="2010" name="Proc. Natl. Acad. Sci. U.S.A.">
        <title>Insights into evolution of multicellular fungi from the assembled chromosomes of the mushroom Coprinopsis cinerea (Coprinus cinereus).</title>
        <authorList>
            <person name="Stajich J.E."/>
            <person name="Wilke S.K."/>
            <person name="Ahren D."/>
            <person name="Au C.H."/>
            <person name="Birren B.W."/>
            <person name="Borodovsky M."/>
            <person name="Burns C."/>
            <person name="Canback B."/>
            <person name="Casselton L.A."/>
            <person name="Cheng C.K."/>
            <person name="Deng J."/>
            <person name="Dietrich F.S."/>
            <person name="Fargo D.C."/>
            <person name="Farman M.L."/>
            <person name="Gathman A.C."/>
            <person name="Goldberg J."/>
            <person name="Guigo R."/>
            <person name="Hoegger P.J."/>
            <person name="Hooker J.B."/>
            <person name="Huggins A."/>
            <person name="James T.Y."/>
            <person name="Kamada T."/>
            <person name="Kilaru S."/>
            <person name="Kodira C."/>
            <person name="Kues U."/>
            <person name="Kupfer D."/>
            <person name="Kwan H.S."/>
            <person name="Lomsadze A."/>
            <person name="Li W."/>
            <person name="Lilly W.W."/>
            <person name="Ma L.J."/>
            <person name="Mackey A.J."/>
            <person name="Manning G."/>
            <person name="Martin F."/>
            <person name="Muraguchi H."/>
            <person name="Natvig D.O."/>
            <person name="Palmerini H."/>
            <person name="Ramesh M.A."/>
            <person name="Rehmeyer C.J."/>
            <person name="Roe B.A."/>
            <person name="Shenoy N."/>
            <person name="Stanke M."/>
            <person name="Ter-Hovhannisyan V."/>
            <person name="Tunlid A."/>
            <person name="Velagapudi R."/>
            <person name="Vision T.J."/>
            <person name="Zeng Q."/>
            <person name="Zolan M.E."/>
            <person name="Pukkila P.J."/>
        </authorList>
    </citation>
    <scope>NUCLEOTIDE SEQUENCE [LARGE SCALE GENOMIC DNA]</scope>
    <source>
        <strain evidence="3">Okayama-7 / 130 / ATCC MYA-4618 / FGSC 9003</strain>
    </source>
</reference>
<dbReference type="Pfam" id="PF09362">
    <property type="entry name" value="DUF1996"/>
    <property type="match status" value="1"/>
</dbReference>
<comment type="caution">
    <text evidence="2">The sequence shown here is derived from an EMBL/GenBank/DDBJ whole genome shotgun (WGS) entry which is preliminary data.</text>
</comment>
<dbReference type="PANTHER" id="PTHR43662:SF3">
    <property type="entry name" value="DOMAIN PROTEIN, PUTATIVE (AFU_ORTHOLOGUE AFUA_6G11970)-RELATED"/>
    <property type="match status" value="1"/>
</dbReference>
<dbReference type="AlphaFoldDB" id="A8NIC1"/>
<dbReference type="GeneID" id="6010467"/>
<accession>A8NIC1</accession>
<sequence length="410" mass="45806">MKLLIPAIMAGNTYGYWLMGANNILTTQRLDPIVRPGRVGTHVHSVIGGSNFGFELTTDFLRESECTSIPIAEDKSNYWYPHLYFWWKNGSFTSVDGSPVIVSFGSYYLYSDEPGATTAFPDNFRMMSGDPTLRTLNASSFAQQAVTFLCLNFEGESVRYNELPDHRCPNGIRAEINFPSCWDGENIDSEDHKSHVAFLSTGPDNGTCLDPAYPVTLPRIFLEVYWYTQGFDDVRHEAMNFKQPFVFSNGDPTGYSYHSDFFNGWEPGVLQRALDECNCNPFGDPACCVERGIFSFDNSRRCYITEAIFEPTLGTLDSLPGNNPVQEECYDEYPDTVIPPIMAPVYVHNGSNLAPSDTSTTLVPARTLVTKERPRGTCIAGSSSLRQTTTKTLLSLIPSFWAIRLAFSLI</sequence>
<dbReference type="EMBL" id="AACS02000010">
    <property type="protein sequence ID" value="EAU87993.2"/>
    <property type="molecule type" value="Genomic_DNA"/>
</dbReference>
<organism evidence="2 3">
    <name type="scientific">Coprinopsis cinerea (strain Okayama-7 / 130 / ATCC MYA-4618 / FGSC 9003)</name>
    <name type="common">Inky cap fungus</name>
    <name type="synonym">Hormographiella aspergillata</name>
    <dbReference type="NCBI Taxonomy" id="240176"/>
    <lineage>
        <taxon>Eukaryota</taxon>
        <taxon>Fungi</taxon>
        <taxon>Dikarya</taxon>
        <taxon>Basidiomycota</taxon>
        <taxon>Agaricomycotina</taxon>
        <taxon>Agaricomycetes</taxon>
        <taxon>Agaricomycetidae</taxon>
        <taxon>Agaricales</taxon>
        <taxon>Agaricineae</taxon>
        <taxon>Psathyrellaceae</taxon>
        <taxon>Coprinopsis</taxon>
    </lineage>
</organism>
<dbReference type="InterPro" id="IPR018535">
    <property type="entry name" value="DUF1996"/>
</dbReference>
<dbReference type="STRING" id="240176.A8NIC1"/>
<name>A8NIC1_COPC7</name>
<dbReference type="Proteomes" id="UP000001861">
    <property type="component" value="Unassembled WGS sequence"/>
</dbReference>
<dbReference type="HOGENOM" id="CLU_014722_6_1_1"/>
<gene>
    <name evidence="2" type="ORF">CC1G_01640</name>
</gene>
<evidence type="ECO:0000313" key="3">
    <source>
        <dbReference type="Proteomes" id="UP000001861"/>
    </source>
</evidence>
<dbReference type="PANTHER" id="PTHR43662">
    <property type="match status" value="1"/>
</dbReference>
<dbReference type="OrthoDB" id="74764at2759"/>
<dbReference type="KEGG" id="cci:CC1G_01640"/>